<proteinExistence type="predicted"/>
<evidence type="ECO:0000313" key="1">
    <source>
        <dbReference type="EMBL" id="MFC4416830.1"/>
    </source>
</evidence>
<keyword evidence="2" id="KW-1185">Reference proteome</keyword>
<name>A0ABV8XFB8_9GAMM</name>
<comment type="caution">
    <text evidence="1">The sequence shown here is derived from an EMBL/GenBank/DDBJ whole genome shotgun (WGS) entry which is preliminary data.</text>
</comment>
<evidence type="ECO:0000313" key="2">
    <source>
        <dbReference type="Proteomes" id="UP001596015"/>
    </source>
</evidence>
<protein>
    <submittedName>
        <fullName evidence="1">Uncharacterized protein</fullName>
    </submittedName>
</protein>
<dbReference type="RefSeq" id="WP_378092531.1">
    <property type="nucleotide sequence ID" value="NZ_JBHSEO010000054.1"/>
</dbReference>
<reference evidence="2" key="1">
    <citation type="journal article" date="2019" name="Int. J. Syst. Evol. Microbiol.">
        <title>The Global Catalogue of Microorganisms (GCM) 10K type strain sequencing project: providing services to taxonomists for standard genome sequencing and annotation.</title>
        <authorList>
            <consortium name="The Broad Institute Genomics Platform"/>
            <consortium name="The Broad Institute Genome Sequencing Center for Infectious Disease"/>
            <person name="Wu L."/>
            <person name="Ma J."/>
        </authorList>
    </citation>
    <scope>NUCLEOTIDE SEQUENCE [LARGE SCALE GENOMIC DNA]</scope>
    <source>
        <strain evidence="2">CCUG 49679</strain>
    </source>
</reference>
<sequence>MSEAVSTENSSTPSVSEAWKKKFDILQRIGADEQFIYKAMGSAEYKDLSFRERSKVSFNILAFLFGGGLNDQVQHVTHQVPCCHELLLSPPYC</sequence>
<accession>A0ABV8XFB8</accession>
<gene>
    <name evidence="1" type="ORF">ACFO0E_10455</name>
</gene>
<organism evidence="1 2">
    <name type="scientific">Chromohalobacter beijerinckii</name>
    <dbReference type="NCBI Taxonomy" id="86179"/>
    <lineage>
        <taxon>Bacteria</taxon>
        <taxon>Pseudomonadati</taxon>
        <taxon>Pseudomonadota</taxon>
        <taxon>Gammaproteobacteria</taxon>
        <taxon>Oceanospirillales</taxon>
        <taxon>Halomonadaceae</taxon>
        <taxon>Chromohalobacter</taxon>
    </lineage>
</organism>
<dbReference type="Proteomes" id="UP001596015">
    <property type="component" value="Unassembled WGS sequence"/>
</dbReference>
<dbReference type="EMBL" id="JBHSEO010000054">
    <property type="protein sequence ID" value="MFC4416830.1"/>
    <property type="molecule type" value="Genomic_DNA"/>
</dbReference>